<comment type="caution">
    <text evidence="3">The sequence shown here is derived from an EMBL/GenBank/DDBJ whole genome shotgun (WGS) entry which is preliminary data.</text>
</comment>
<dbReference type="InterPro" id="IPR011006">
    <property type="entry name" value="CheY-like_superfamily"/>
</dbReference>
<dbReference type="SMART" id="SM00850">
    <property type="entry name" value="LytTR"/>
    <property type="match status" value="1"/>
</dbReference>
<evidence type="ECO:0000313" key="3">
    <source>
        <dbReference type="EMBL" id="KHM51075.1"/>
    </source>
</evidence>
<keyword evidence="4" id="KW-1185">Reference proteome</keyword>
<dbReference type="InterPro" id="IPR001789">
    <property type="entry name" value="Sig_transdc_resp-reg_receiver"/>
</dbReference>
<dbReference type="EMBL" id="JSCE01000216">
    <property type="protein sequence ID" value="KHM51075.1"/>
    <property type="molecule type" value="Genomic_DNA"/>
</dbReference>
<dbReference type="PROSITE" id="PS50110">
    <property type="entry name" value="RESPONSE_REGULATORY"/>
    <property type="match status" value="1"/>
</dbReference>
<evidence type="ECO:0000259" key="2">
    <source>
        <dbReference type="PROSITE" id="PS50110"/>
    </source>
</evidence>
<feature type="domain" description="Response regulatory" evidence="2">
    <location>
        <begin position="2"/>
        <end position="124"/>
    </location>
</feature>
<dbReference type="Pfam" id="PF04397">
    <property type="entry name" value="LytTR"/>
    <property type="match status" value="1"/>
</dbReference>
<sequence>MNIAIVDDNEQDRNDVLTYCQNYIHTNFSLEESSVHITTFDSGEALLAKYDAGTFDLVILDIYMTGITGLETAKKIRESDSEVSIIFLTSSDEHILEGYRVFAIGYFIKPLAEHQKEFTETFDFIFPKLLKKKGGITLKVNGSPIDISYSDIIYIDVFDSHNINFHLDNKVLVSLMSYGEACDILLKDERFLEFNHRMILNMDYVENMELESFRMTDGSELSISRRKRQDVKVAYMNHIINK</sequence>
<feature type="modified residue" description="4-aspartylphosphate" evidence="1">
    <location>
        <position position="61"/>
    </location>
</feature>
<organism evidence="3 4">
    <name type="scientific">Anaerovibrio lipolyticus</name>
    <dbReference type="NCBI Taxonomy" id="82374"/>
    <lineage>
        <taxon>Bacteria</taxon>
        <taxon>Bacillati</taxon>
        <taxon>Bacillota</taxon>
        <taxon>Negativicutes</taxon>
        <taxon>Selenomonadales</taxon>
        <taxon>Selenomonadaceae</taxon>
        <taxon>Anaerovibrio</taxon>
    </lineage>
</organism>
<name>A0A0B2JRV6_9FIRM</name>
<dbReference type="Proteomes" id="UP000030993">
    <property type="component" value="Unassembled WGS sequence"/>
</dbReference>
<dbReference type="eggNOG" id="COG3279">
    <property type="taxonomic scope" value="Bacteria"/>
</dbReference>
<dbReference type="STRING" id="82374.NZ47_11775"/>
<dbReference type="InterPro" id="IPR046947">
    <property type="entry name" value="LytR-like"/>
</dbReference>
<dbReference type="PANTHER" id="PTHR37299:SF1">
    <property type="entry name" value="STAGE 0 SPORULATION PROTEIN A HOMOLOG"/>
    <property type="match status" value="1"/>
</dbReference>
<dbReference type="CDD" id="cd00156">
    <property type="entry name" value="REC"/>
    <property type="match status" value="1"/>
</dbReference>
<dbReference type="GO" id="GO:0003677">
    <property type="term" value="F:DNA binding"/>
    <property type="evidence" value="ECO:0007669"/>
    <property type="project" value="InterPro"/>
</dbReference>
<dbReference type="InterPro" id="IPR007492">
    <property type="entry name" value="LytTR_DNA-bd_dom"/>
</dbReference>
<keyword evidence="1" id="KW-0597">Phosphoprotein</keyword>
<accession>A0A0B2JRV6</accession>
<gene>
    <name evidence="3" type="ORF">NZ47_11775</name>
</gene>
<dbReference type="GO" id="GO:0000156">
    <property type="term" value="F:phosphorelay response regulator activity"/>
    <property type="evidence" value="ECO:0007669"/>
    <property type="project" value="InterPro"/>
</dbReference>
<proteinExistence type="predicted"/>
<dbReference type="SMART" id="SM00448">
    <property type="entry name" value="REC"/>
    <property type="match status" value="1"/>
</dbReference>
<dbReference type="RefSeq" id="WP_039211021.1">
    <property type="nucleotide sequence ID" value="NZ_JSCE01000216.1"/>
</dbReference>
<protein>
    <recommendedName>
        <fullName evidence="2">Response regulatory domain-containing protein</fullName>
    </recommendedName>
</protein>
<evidence type="ECO:0000256" key="1">
    <source>
        <dbReference type="PROSITE-ProRule" id="PRU00169"/>
    </source>
</evidence>
<dbReference type="PANTHER" id="PTHR37299">
    <property type="entry name" value="TRANSCRIPTIONAL REGULATOR-RELATED"/>
    <property type="match status" value="1"/>
</dbReference>
<dbReference type="AlphaFoldDB" id="A0A0B2JRV6"/>
<dbReference type="SUPFAM" id="SSF52172">
    <property type="entry name" value="CheY-like"/>
    <property type="match status" value="1"/>
</dbReference>
<dbReference type="Gene3D" id="3.40.50.2300">
    <property type="match status" value="1"/>
</dbReference>
<evidence type="ECO:0000313" key="4">
    <source>
        <dbReference type="Proteomes" id="UP000030993"/>
    </source>
</evidence>
<dbReference type="Gene3D" id="2.40.50.1020">
    <property type="entry name" value="LytTr DNA-binding domain"/>
    <property type="match status" value="1"/>
</dbReference>
<dbReference type="Pfam" id="PF00072">
    <property type="entry name" value="Response_reg"/>
    <property type="match status" value="1"/>
</dbReference>
<reference evidence="3 4" key="1">
    <citation type="journal article" date="2013" name="PLoS ONE">
        <title>Identification and characterization of three novel lipases belonging to families II and V from Anaerovibrio lipolyticus 5ST.</title>
        <authorList>
            <person name="Prive F."/>
            <person name="Kaderbhai N.N."/>
            <person name="Girdwood S."/>
            <person name="Worgan H.J."/>
            <person name="Pinloche E."/>
            <person name="Scollan N.D."/>
            <person name="Huws S.A."/>
            <person name="Newbold C.J."/>
        </authorList>
    </citation>
    <scope>NUCLEOTIDE SEQUENCE [LARGE SCALE GENOMIC DNA]</scope>
    <source>
        <strain evidence="3 4">5S</strain>
    </source>
</reference>